<feature type="chain" id="PRO_5038092372" evidence="1">
    <location>
        <begin position="23"/>
        <end position="282"/>
    </location>
</feature>
<dbReference type="Gene3D" id="2.160.20.10">
    <property type="entry name" value="Single-stranded right-handed beta-helix, Pectin lyase-like"/>
    <property type="match status" value="1"/>
</dbReference>
<dbReference type="Proteomes" id="UP000639274">
    <property type="component" value="Chromosome"/>
</dbReference>
<dbReference type="EMBL" id="CP071518">
    <property type="protein sequence ID" value="QSX79085.1"/>
    <property type="molecule type" value="Genomic_DNA"/>
</dbReference>
<dbReference type="InterPro" id="IPR012334">
    <property type="entry name" value="Pectin_lyas_fold"/>
</dbReference>
<evidence type="ECO:0000313" key="3">
    <source>
        <dbReference type="Proteomes" id="UP000639274"/>
    </source>
</evidence>
<accession>A0A974Y1X1</accession>
<organism evidence="2 3">
    <name type="scientific">Agrilutibacter solisilvae</name>
    <dbReference type="NCBI Taxonomy" id="2763317"/>
    <lineage>
        <taxon>Bacteria</taxon>
        <taxon>Pseudomonadati</taxon>
        <taxon>Pseudomonadota</taxon>
        <taxon>Gammaproteobacteria</taxon>
        <taxon>Lysobacterales</taxon>
        <taxon>Lysobacteraceae</taxon>
        <taxon>Agrilutibacter</taxon>
    </lineage>
</organism>
<dbReference type="RefSeq" id="WP_200614957.1">
    <property type="nucleotide sequence ID" value="NZ_CP071518.1"/>
</dbReference>
<feature type="signal peptide" evidence="1">
    <location>
        <begin position="1"/>
        <end position="22"/>
    </location>
</feature>
<dbReference type="AlphaFoldDB" id="A0A974Y1X1"/>
<keyword evidence="1" id="KW-0732">Signal</keyword>
<sequence length="282" mass="29695">MIRLLPLLLLSFVALAPADARAAESYANCTGFIESLPATISSEGTWCLRNHLYTSQASGYAITVAAENVTIDCNDFRISGLGAGAATQATGIYASKRATTLRHCRVQGFRIGARLAGGGQRVEDNRFETNTAEGLNVYGEPRAFAWVRRNRITDTGRAFSPATALAAVFARVEDNVIAGVGPATGEAVGIRLNSGWVRRNHVSGVGRLAAIATMSAANVDNTVSGLPHHTSHAIQAASGYLDFGGGQYDLYQWPSVCRGNVARGVGNGYESCVGSDNTVQSP</sequence>
<evidence type="ECO:0000313" key="2">
    <source>
        <dbReference type="EMBL" id="QSX79085.1"/>
    </source>
</evidence>
<protein>
    <submittedName>
        <fullName evidence="2">Right-handed parallel beta-helix repeat-containing protein</fullName>
    </submittedName>
</protein>
<dbReference type="KEGG" id="lsf:I8J32_004050"/>
<evidence type="ECO:0000256" key="1">
    <source>
        <dbReference type="SAM" id="SignalP"/>
    </source>
</evidence>
<keyword evidence="3" id="KW-1185">Reference proteome</keyword>
<proteinExistence type="predicted"/>
<dbReference type="InterPro" id="IPR011050">
    <property type="entry name" value="Pectin_lyase_fold/virulence"/>
</dbReference>
<gene>
    <name evidence="2" type="ORF">I8J32_004050</name>
</gene>
<name>A0A974Y1X1_9GAMM</name>
<reference evidence="2 3" key="1">
    <citation type="submission" date="2021-03" db="EMBL/GenBank/DDBJ databases">
        <title>Lysobacter sp. nov. isolated from soil of gangwondo yeongwol, south Korea.</title>
        <authorList>
            <person name="Kim K.R."/>
            <person name="Kim K.H."/>
            <person name="Jeon C.O."/>
        </authorList>
    </citation>
    <scope>NUCLEOTIDE SEQUENCE [LARGE SCALE GENOMIC DNA]</scope>
    <source>
        <strain evidence="2 3">R19</strain>
    </source>
</reference>
<dbReference type="SUPFAM" id="SSF51126">
    <property type="entry name" value="Pectin lyase-like"/>
    <property type="match status" value="1"/>
</dbReference>